<keyword evidence="2" id="KW-1185">Reference proteome</keyword>
<name>A0A1E3VW56_9HYPH</name>
<proteinExistence type="predicted"/>
<dbReference type="AlphaFoldDB" id="A0A1E3VW56"/>
<reference evidence="1 2" key="1">
    <citation type="journal article" date="2016" name="Environ. Microbiol.">
        <title>New Methyloceanibacter diversity from North Sea sediments includes methanotroph containing solely the soluble methane monooxygenase.</title>
        <authorList>
            <person name="Vekeman B."/>
            <person name="Kerckhof F.M."/>
            <person name="Cremers G."/>
            <person name="de Vos P."/>
            <person name="Vandamme P."/>
            <person name="Boon N."/>
            <person name="Op den Camp H.J."/>
            <person name="Heylen K."/>
        </authorList>
    </citation>
    <scope>NUCLEOTIDE SEQUENCE [LARGE SCALE GENOMIC DNA]</scope>
    <source>
        <strain evidence="1 2">R-67177</strain>
    </source>
</reference>
<protein>
    <submittedName>
        <fullName evidence="1">Uncharacterized protein</fullName>
    </submittedName>
</protein>
<accession>A0A1E3VW56</accession>
<dbReference type="Proteomes" id="UP000095042">
    <property type="component" value="Unassembled WGS sequence"/>
</dbReference>
<gene>
    <name evidence="1" type="ORF">AUC71_03955</name>
</gene>
<evidence type="ECO:0000313" key="1">
    <source>
        <dbReference type="EMBL" id="ODR97759.1"/>
    </source>
</evidence>
<sequence length="117" mass="12306">MMASLFLPVQAVRQPPTAPPQKLNAVLCKSEVQAIALARSMASGKTEPIAINAVNKAAGAEVCGRYIGYAAVEVEKTTNDHGGLFMLAGLRFAEDAALAWTASWFAPFEGANLERGA</sequence>
<evidence type="ECO:0000313" key="2">
    <source>
        <dbReference type="Proteomes" id="UP000095042"/>
    </source>
</evidence>
<comment type="caution">
    <text evidence="1">The sequence shown here is derived from an EMBL/GenBank/DDBJ whole genome shotgun (WGS) entry which is preliminary data.</text>
</comment>
<dbReference type="EMBL" id="LPWD01000450">
    <property type="protein sequence ID" value="ODR97759.1"/>
    <property type="molecule type" value="Genomic_DNA"/>
</dbReference>
<organism evidence="1 2">
    <name type="scientific">Methyloceanibacter marginalis</name>
    <dbReference type="NCBI Taxonomy" id="1774971"/>
    <lineage>
        <taxon>Bacteria</taxon>
        <taxon>Pseudomonadati</taxon>
        <taxon>Pseudomonadota</taxon>
        <taxon>Alphaproteobacteria</taxon>
        <taxon>Hyphomicrobiales</taxon>
        <taxon>Hyphomicrobiaceae</taxon>
        <taxon>Methyloceanibacter</taxon>
    </lineage>
</organism>